<dbReference type="EMBL" id="CP039288">
    <property type="protein sequence ID" value="QCC04974.1"/>
    <property type="molecule type" value="Genomic_DNA"/>
</dbReference>
<dbReference type="AlphaFoldDB" id="Q0JYG8"/>
<keyword evidence="3" id="KW-1185">Reference proteome</keyword>
<sequence length="86" mass="8480">MTYVFSMSSRMVTIAVTCAVLLCALLFLMGVEIGARLGRPGVLQRADTAPMAVAPAAPATATLPAATQAPAIAVGLAAAPGAPSTP</sequence>
<protein>
    <submittedName>
        <fullName evidence="1">Uncharacterized protein</fullName>
    </submittedName>
</protein>
<evidence type="ECO:0000313" key="4">
    <source>
        <dbReference type="Proteomes" id="UP000296079"/>
    </source>
</evidence>
<evidence type="ECO:0000313" key="1">
    <source>
        <dbReference type="EMBL" id="CAJ97206.1"/>
    </source>
</evidence>
<dbReference type="Proteomes" id="UP000296079">
    <property type="component" value="Chromosome 2"/>
</dbReference>
<dbReference type="KEGG" id="reh:H16_B2424"/>
<proteinExistence type="predicted"/>
<reference evidence="1 3" key="1">
    <citation type="journal article" date="2006" name="Nat. Biotechnol.">
        <title>Genome sequence of the bioplastic-producing 'Knallgas' bacterium Ralstonia eutropha H16.</title>
        <authorList>
            <person name="Pohlmann A."/>
            <person name="Fricke W.F."/>
            <person name="Reinecke F."/>
            <person name="Kusian B."/>
            <person name="Liesegang H."/>
            <person name="Cramm R."/>
            <person name="Eitinger T."/>
            <person name="Ewering C."/>
            <person name="Potter M."/>
            <person name="Schwartz E."/>
            <person name="Strittmatter A."/>
            <person name="Voss I."/>
            <person name="Gottschalk G."/>
            <person name="Steinbuechel A."/>
            <person name="Friedrich B."/>
            <person name="Bowien B."/>
        </authorList>
    </citation>
    <scope>NUCLEOTIDE SEQUENCE [LARGE SCALE GENOMIC DNA]</scope>
    <source>
        <strain evidence="3">ATCC 17699 / DSM 428 / KCTC 22496 / NCIMB 10442 / H16 / Stanier 337</strain>
        <strain evidence="1">H16</strain>
    </source>
</reference>
<dbReference type="RefSeq" id="WP_011617860.1">
    <property type="nucleotide sequence ID" value="NC_008314.1"/>
</dbReference>
<dbReference type="STRING" id="381666.H16_B2424"/>
<dbReference type="eggNOG" id="ENOG502ZPQJ">
    <property type="taxonomic scope" value="Bacteria"/>
</dbReference>
<dbReference type="HOGENOM" id="CLU_191317_0_0_4"/>
<organism evidence="1 3">
    <name type="scientific">Cupriavidus necator (strain ATCC 17699 / DSM 428 / KCTC 22496 / NCIMB 10442 / H16 / Stanier 337)</name>
    <name type="common">Ralstonia eutropha</name>
    <dbReference type="NCBI Taxonomy" id="381666"/>
    <lineage>
        <taxon>Bacteria</taxon>
        <taxon>Pseudomonadati</taxon>
        <taxon>Pseudomonadota</taxon>
        <taxon>Betaproteobacteria</taxon>
        <taxon>Burkholderiales</taxon>
        <taxon>Burkholderiaceae</taxon>
        <taxon>Cupriavidus</taxon>
    </lineage>
</organism>
<name>Q0JYG8_CUPNH</name>
<gene>
    <name evidence="1" type="ordered locus">H16_B2424</name>
    <name evidence="2" type="ORF">E6A55_31410</name>
</gene>
<dbReference type="Proteomes" id="UP000008210">
    <property type="component" value="Chromosome 2"/>
</dbReference>
<evidence type="ECO:0000313" key="2">
    <source>
        <dbReference type="EMBL" id="QCC04974.1"/>
    </source>
</evidence>
<evidence type="ECO:0000313" key="3">
    <source>
        <dbReference type="Proteomes" id="UP000008210"/>
    </source>
</evidence>
<reference evidence="2 4" key="2">
    <citation type="submission" date="2019-04" db="EMBL/GenBank/DDBJ databases">
        <title>Long-read de novo sequencing of Cupriavidus necator H16.</title>
        <authorList>
            <person name="Little G.T."/>
            <person name="Ehsaan M."/>
            <person name="Arenas-Lopez C."/>
            <person name="Jawed K."/>
            <person name="Winzer K."/>
            <person name="Kovacs K."/>
            <person name="Malys N."/>
            <person name="Minton N.P."/>
        </authorList>
    </citation>
    <scope>NUCLEOTIDE SEQUENCE [LARGE SCALE GENOMIC DNA]</scope>
    <source>
        <strain evidence="2 4">H16</strain>
    </source>
</reference>
<dbReference type="EMBL" id="AM260480">
    <property type="protein sequence ID" value="CAJ97206.1"/>
    <property type="molecule type" value="Genomic_DNA"/>
</dbReference>
<accession>Q0JYG8</accession>